<organism evidence="11 12">
    <name type="scientific">Nocardioides bizhenqiangii</name>
    <dbReference type="NCBI Taxonomy" id="3095076"/>
    <lineage>
        <taxon>Bacteria</taxon>
        <taxon>Bacillati</taxon>
        <taxon>Actinomycetota</taxon>
        <taxon>Actinomycetes</taxon>
        <taxon>Propionibacteriales</taxon>
        <taxon>Nocardioidaceae</taxon>
        <taxon>Nocardioides</taxon>
    </lineage>
</organism>
<feature type="region of interest" description="Disordered" evidence="8">
    <location>
        <begin position="269"/>
        <end position="292"/>
    </location>
</feature>
<feature type="binding site" evidence="7">
    <location>
        <position position="39"/>
    </location>
    <ligand>
        <name>ATP</name>
        <dbReference type="ChEBI" id="CHEBI:30616"/>
    </ligand>
</feature>
<evidence type="ECO:0000256" key="2">
    <source>
        <dbReference type="ARBA" id="ARBA00022527"/>
    </source>
</evidence>
<dbReference type="CDD" id="cd14014">
    <property type="entry name" value="STKc_PknB_like"/>
    <property type="match status" value="1"/>
</dbReference>
<keyword evidence="9" id="KW-1133">Transmembrane helix</keyword>
<dbReference type="Proteomes" id="UP001327225">
    <property type="component" value="Chromosome"/>
</dbReference>
<evidence type="ECO:0000256" key="8">
    <source>
        <dbReference type="SAM" id="MobiDB-lite"/>
    </source>
</evidence>
<dbReference type="PANTHER" id="PTHR43289:SF6">
    <property type="entry name" value="SERINE_THREONINE-PROTEIN KINASE NEKL-3"/>
    <property type="match status" value="1"/>
</dbReference>
<name>A0ABZ0ZW38_9ACTN</name>
<reference evidence="12" key="1">
    <citation type="submission" date="2023-12" db="EMBL/GenBank/DDBJ databases">
        <title>Novel species in genus Nocardioides.</title>
        <authorList>
            <person name="Zhou H."/>
        </authorList>
    </citation>
    <scope>NUCLEOTIDE SEQUENCE [LARGE SCALE GENOMIC DNA]</scope>
    <source>
        <strain evidence="12">HM61</strain>
    </source>
</reference>
<evidence type="ECO:0000256" key="4">
    <source>
        <dbReference type="ARBA" id="ARBA00022741"/>
    </source>
</evidence>
<keyword evidence="2" id="KW-0723">Serine/threonine-protein kinase</keyword>
<dbReference type="PROSITE" id="PS50011">
    <property type="entry name" value="PROTEIN_KINASE_DOM"/>
    <property type="match status" value="1"/>
</dbReference>
<dbReference type="InterPro" id="IPR017441">
    <property type="entry name" value="Protein_kinase_ATP_BS"/>
</dbReference>
<feature type="compositionally biased region" description="Acidic residues" evidence="8">
    <location>
        <begin position="356"/>
        <end position="368"/>
    </location>
</feature>
<dbReference type="GO" id="GO:0003677">
    <property type="term" value="F:DNA binding"/>
    <property type="evidence" value="ECO:0007669"/>
    <property type="project" value="UniProtKB-KW"/>
</dbReference>
<dbReference type="Pfam" id="PF00069">
    <property type="entry name" value="Pkinase"/>
    <property type="match status" value="1"/>
</dbReference>
<dbReference type="PANTHER" id="PTHR43289">
    <property type="entry name" value="MITOGEN-ACTIVATED PROTEIN KINASE KINASE KINASE 20-RELATED"/>
    <property type="match status" value="1"/>
</dbReference>
<evidence type="ECO:0000256" key="9">
    <source>
        <dbReference type="SAM" id="Phobius"/>
    </source>
</evidence>
<feature type="compositionally biased region" description="Pro residues" evidence="8">
    <location>
        <begin position="279"/>
        <end position="292"/>
    </location>
</feature>
<keyword evidence="3 11" id="KW-0808">Transferase</keyword>
<keyword evidence="4 7" id="KW-0547">Nucleotide-binding</keyword>
<dbReference type="InterPro" id="IPR011009">
    <property type="entry name" value="Kinase-like_dom_sf"/>
</dbReference>
<feature type="transmembrane region" description="Helical" evidence="9">
    <location>
        <begin position="330"/>
        <end position="351"/>
    </location>
</feature>
<protein>
    <recommendedName>
        <fullName evidence="1">non-specific serine/threonine protein kinase</fullName>
        <ecNumber evidence="1">2.7.11.1</ecNumber>
    </recommendedName>
</protein>
<feature type="domain" description="Protein kinase" evidence="10">
    <location>
        <begin position="10"/>
        <end position="262"/>
    </location>
</feature>
<keyword evidence="5 11" id="KW-0418">Kinase</keyword>
<dbReference type="SMART" id="SM00220">
    <property type="entry name" value="S_TKc"/>
    <property type="match status" value="1"/>
</dbReference>
<evidence type="ECO:0000259" key="10">
    <source>
        <dbReference type="PROSITE" id="PS50011"/>
    </source>
</evidence>
<dbReference type="RefSeq" id="WP_322937949.1">
    <property type="nucleotide sequence ID" value="NZ_CP141059.1"/>
</dbReference>
<evidence type="ECO:0000256" key="7">
    <source>
        <dbReference type="PROSITE-ProRule" id="PRU10141"/>
    </source>
</evidence>
<keyword evidence="6 7" id="KW-0067">ATP-binding</keyword>
<keyword evidence="11" id="KW-0238">DNA-binding</keyword>
<gene>
    <name evidence="11" type="ORF">SHK19_04475</name>
</gene>
<dbReference type="EC" id="2.7.11.1" evidence="1"/>
<proteinExistence type="predicted"/>
<evidence type="ECO:0000256" key="6">
    <source>
        <dbReference type="ARBA" id="ARBA00022840"/>
    </source>
</evidence>
<feature type="region of interest" description="Disordered" evidence="8">
    <location>
        <begin position="305"/>
        <end position="324"/>
    </location>
</feature>
<dbReference type="InterPro" id="IPR000719">
    <property type="entry name" value="Prot_kinase_dom"/>
</dbReference>
<evidence type="ECO:0000256" key="3">
    <source>
        <dbReference type="ARBA" id="ARBA00022679"/>
    </source>
</evidence>
<dbReference type="PROSITE" id="PS00107">
    <property type="entry name" value="PROTEIN_KINASE_ATP"/>
    <property type="match status" value="1"/>
</dbReference>
<evidence type="ECO:0000313" key="11">
    <source>
        <dbReference type="EMBL" id="WQQ27488.1"/>
    </source>
</evidence>
<dbReference type="Gene3D" id="3.30.200.20">
    <property type="entry name" value="Phosphorylase Kinase, domain 1"/>
    <property type="match status" value="1"/>
</dbReference>
<accession>A0ABZ0ZW38</accession>
<keyword evidence="9" id="KW-0472">Membrane</keyword>
<evidence type="ECO:0000256" key="1">
    <source>
        <dbReference type="ARBA" id="ARBA00012513"/>
    </source>
</evidence>
<feature type="compositionally biased region" description="Low complexity" evidence="8">
    <location>
        <begin position="269"/>
        <end position="278"/>
    </location>
</feature>
<dbReference type="GO" id="GO:0004674">
    <property type="term" value="F:protein serine/threonine kinase activity"/>
    <property type="evidence" value="ECO:0007669"/>
    <property type="project" value="UniProtKB-EC"/>
</dbReference>
<keyword evidence="9" id="KW-0812">Transmembrane</keyword>
<evidence type="ECO:0000256" key="5">
    <source>
        <dbReference type="ARBA" id="ARBA00022777"/>
    </source>
</evidence>
<evidence type="ECO:0000313" key="12">
    <source>
        <dbReference type="Proteomes" id="UP001327225"/>
    </source>
</evidence>
<sequence>MPPETIGGRYEVQREIGRGGMGAVYLCHDRLLGREVAAKQLGGLPGESTPHLARALREARTSAALSHPNVVSIYDAVEEGRHVWLVMEYLPSRTLSQLTREEGPLTPARAAHVGAQIADGLAAAHDRGTVHRDVKPGNVLVGDGDLAKISDFGIARSVDDETLTQTGMVTGTPMYFSPQLARGLTATPADDVWALGATLYSAVEGEAPWPSQENSLALLVHIAEHAAPEPRQAGPLAPVIRRMMATDPEDRPSMTEVAHELRDLARAAQADAERTAVLPVPPPAPAVPEPATPTRPVAAALALPVRPVEPPPPGPDTGDDGASADRSRRWLLPLLGVVAAVLVVVAAAFVAGDLFGGDDGDPAADESDATSAAQRRSEDTPGSTAATNGSTPESTPESDPPPTTESSTDELASTSPEQFVTDYYALLPDDTRGAWALLSDEMQDEVGSYGSYQGFWRTVEAVTVDDTSVDSTDTVTVDLTYTTASGTESETRLITVQDTGDGPQIVGDQVAAS</sequence>
<keyword evidence="12" id="KW-1185">Reference proteome</keyword>
<dbReference type="Gene3D" id="1.10.510.10">
    <property type="entry name" value="Transferase(Phosphotransferase) domain 1"/>
    <property type="match status" value="1"/>
</dbReference>
<feature type="compositionally biased region" description="Polar residues" evidence="8">
    <location>
        <begin position="369"/>
        <end position="389"/>
    </location>
</feature>
<feature type="region of interest" description="Disordered" evidence="8">
    <location>
        <begin position="355"/>
        <end position="415"/>
    </location>
</feature>
<dbReference type="SUPFAM" id="SSF56112">
    <property type="entry name" value="Protein kinase-like (PK-like)"/>
    <property type="match status" value="1"/>
</dbReference>
<dbReference type="EMBL" id="CP141059">
    <property type="protein sequence ID" value="WQQ27488.1"/>
    <property type="molecule type" value="Genomic_DNA"/>
</dbReference>